<evidence type="ECO:0000313" key="7">
    <source>
        <dbReference type="Proteomes" id="UP000694251"/>
    </source>
</evidence>
<dbReference type="PANTHER" id="PTHR32370">
    <property type="entry name" value="OS12G0117600 PROTEIN"/>
    <property type="match status" value="1"/>
</dbReference>
<dbReference type="EMBL" id="JAEFBJ010000010">
    <property type="protein sequence ID" value="KAG7563619.1"/>
    <property type="molecule type" value="Genomic_DNA"/>
</dbReference>
<sequence length="614" mass="69432">MKFMELGFRPDTFYTVESVRSVSSDLLNDLIIQVKSTKYLLHKFPMLSKCLRLKNLVSSQETETSQEQQVIQLVDFPGETEAFELCAKFCYGITITLCAHNVVAVRCAAEYLGMTEEVELGETENLVQRLELFLTSCVFKSWRDSFVTLQTTKVLPLWSEDLGITNRCIEAIANGVSVSPGEDFSRQLETGLLRNQSRRRRDEILCNAGGSKAENLRWWGEDLAELGLDLYRRTMVAIKSSNRKISPRLIGNALRIYASKWLPSIEERSADSNLVLESVISLLPEEKSSVPCSFLLQLLKMANVMNVSHSSKMELAIKAGNQLDKATVSELLIPLSDKSGMLYDVDVVKMMVKQFLSHISPEIRPTRTRTEHRRSRSEENINLEEIQEIRGSLSTSSSPPLLSKVAKLVDSYLQEIARDVNLTVSKFVELAESIPDVSRICHDDLYKAIDIYLQVHEKIEKCERKTLCRILDCKKLSVEASKKAAQNELLPLRVIVQILFVEQARATIATTTNNITINETAVLKRSFTTRREEGIEEEATTTNNITTNETAVLKRSFTTRREEGIEEERDEAKPSGGFLQSTPSRFMALCAIPRQPKKMLCKLLSISRSLSQRI</sequence>
<evidence type="ECO:0000256" key="3">
    <source>
        <dbReference type="ARBA" id="ARBA00022786"/>
    </source>
</evidence>
<feature type="domain" description="NPH3" evidence="5">
    <location>
        <begin position="217"/>
        <end position="505"/>
    </location>
</feature>
<dbReference type="OrthoDB" id="1083437at2759"/>
<keyword evidence="3" id="KW-0833">Ubl conjugation pathway</keyword>
<dbReference type="Pfam" id="PF03000">
    <property type="entry name" value="NPH3"/>
    <property type="match status" value="1"/>
</dbReference>
<proteinExistence type="inferred from homology"/>
<dbReference type="PROSITE" id="PS51649">
    <property type="entry name" value="NPH3"/>
    <property type="match status" value="1"/>
</dbReference>
<dbReference type="GO" id="GO:0005886">
    <property type="term" value="C:plasma membrane"/>
    <property type="evidence" value="ECO:0007669"/>
    <property type="project" value="UniProtKB-ARBA"/>
</dbReference>
<keyword evidence="7" id="KW-1185">Reference proteome</keyword>
<comment type="pathway">
    <text evidence="1">Protein modification; protein ubiquitination.</text>
</comment>
<dbReference type="GO" id="GO:0005829">
    <property type="term" value="C:cytosol"/>
    <property type="evidence" value="ECO:0007669"/>
    <property type="project" value="UniProtKB-ARBA"/>
</dbReference>
<evidence type="ECO:0000256" key="2">
    <source>
        <dbReference type="ARBA" id="ARBA00022553"/>
    </source>
</evidence>
<gene>
    <name evidence="6" type="ORF">ISN44_As10g004060</name>
</gene>
<accession>A0A8T1ZUS9</accession>
<dbReference type="InterPro" id="IPR027356">
    <property type="entry name" value="NPH3_dom"/>
</dbReference>
<keyword evidence="2" id="KW-0597">Phosphoprotein</keyword>
<dbReference type="GO" id="GO:0009958">
    <property type="term" value="P:positive gravitropism"/>
    <property type="evidence" value="ECO:0007669"/>
    <property type="project" value="UniProtKB-ARBA"/>
</dbReference>
<evidence type="ECO:0000256" key="1">
    <source>
        <dbReference type="ARBA" id="ARBA00004906"/>
    </source>
</evidence>
<dbReference type="InterPro" id="IPR043454">
    <property type="entry name" value="NPH3/RPT2-like"/>
</dbReference>
<dbReference type="Proteomes" id="UP000694251">
    <property type="component" value="Chromosome 10"/>
</dbReference>
<dbReference type="FunFam" id="3.30.710.10:FF:000173">
    <property type="entry name" value="BTB/POZ domain-containing protein NPY2"/>
    <property type="match status" value="1"/>
</dbReference>
<name>A0A8T1ZUS9_ARASU</name>
<comment type="similarity">
    <text evidence="4">Belongs to the NPH3 family.</text>
</comment>
<comment type="caution">
    <text evidence="6">The sequence shown here is derived from an EMBL/GenBank/DDBJ whole genome shotgun (WGS) entry which is preliminary data.</text>
</comment>
<reference evidence="6 7" key="1">
    <citation type="submission" date="2020-12" db="EMBL/GenBank/DDBJ databases">
        <title>Concerted genomic and epigenomic changes stabilize Arabidopsis allopolyploids.</title>
        <authorList>
            <person name="Chen Z."/>
        </authorList>
    </citation>
    <scope>NUCLEOTIDE SEQUENCE [LARGE SCALE GENOMIC DNA]</scope>
    <source>
        <strain evidence="6">As9502</strain>
        <tissue evidence="6">Leaf</tissue>
    </source>
</reference>
<evidence type="ECO:0000313" key="6">
    <source>
        <dbReference type="EMBL" id="KAG7563619.1"/>
    </source>
</evidence>
<evidence type="ECO:0000259" key="5">
    <source>
        <dbReference type="PROSITE" id="PS51649"/>
    </source>
</evidence>
<protein>
    <submittedName>
        <fullName evidence="6">SKP1/BTB/POZ domain superfamily</fullName>
    </submittedName>
</protein>
<organism evidence="6 7">
    <name type="scientific">Arabidopsis suecica</name>
    <name type="common">Swedish thale-cress</name>
    <name type="synonym">Cardaminopsis suecica</name>
    <dbReference type="NCBI Taxonomy" id="45249"/>
    <lineage>
        <taxon>Eukaryota</taxon>
        <taxon>Viridiplantae</taxon>
        <taxon>Streptophyta</taxon>
        <taxon>Embryophyta</taxon>
        <taxon>Tracheophyta</taxon>
        <taxon>Spermatophyta</taxon>
        <taxon>Magnoliopsida</taxon>
        <taxon>eudicotyledons</taxon>
        <taxon>Gunneridae</taxon>
        <taxon>Pentapetalae</taxon>
        <taxon>rosids</taxon>
        <taxon>malvids</taxon>
        <taxon>Brassicales</taxon>
        <taxon>Brassicaceae</taxon>
        <taxon>Camelineae</taxon>
        <taxon>Arabidopsis</taxon>
    </lineage>
</organism>
<dbReference type="AlphaFoldDB" id="A0A8T1ZUS9"/>
<evidence type="ECO:0000256" key="4">
    <source>
        <dbReference type="PROSITE-ProRule" id="PRU00982"/>
    </source>
</evidence>